<dbReference type="Gene3D" id="3.10.310.50">
    <property type="match status" value="1"/>
</dbReference>
<feature type="transmembrane region" description="Helical" evidence="1">
    <location>
        <begin position="70"/>
        <end position="89"/>
    </location>
</feature>
<gene>
    <name evidence="4" type="ORF">IC627_19955</name>
    <name evidence="3" type="ORF">PDPUS_2_01131</name>
</gene>
<feature type="domain" description="TPM" evidence="2">
    <location>
        <begin position="103"/>
        <end position="180"/>
    </location>
</feature>
<dbReference type="InterPro" id="IPR007621">
    <property type="entry name" value="TPM_dom"/>
</dbReference>
<dbReference type="Pfam" id="PF04536">
    <property type="entry name" value="TPM_phosphatase"/>
    <property type="match status" value="1"/>
</dbReference>
<evidence type="ECO:0000313" key="6">
    <source>
        <dbReference type="Proteomes" id="UP000516656"/>
    </source>
</evidence>
<proteinExistence type="predicted"/>
<evidence type="ECO:0000313" key="4">
    <source>
        <dbReference type="EMBL" id="QOD58087.1"/>
    </source>
</evidence>
<accession>A0A1Q9GZH6</accession>
<evidence type="ECO:0000313" key="3">
    <source>
        <dbReference type="EMBL" id="BAX55717.1"/>
    </source>
</evidence>
<sequence length="205" mass="23334">MKMFSEQELQQISQTIGNIEQQTDAELMAVIATTSDDYYFVPTLWAAIIALFTPALLYLSPLWLDITDLLMAQLAVFVALTLLFRVPAIKYRMIPKSVKYRRASLLAHQQFLLNGIHKTQQHLGVMIFVSEADHYVEIITDYGISQQIDNQVWQKLVQDFTQNVKQGNTYQGYIQCLTASGEVLAQHFPLTQPKNELPNALVVID</sequence>
<reference evidence="5" key="2">
    <citation type="submission" date="2017-05" db="EMBL/GenBank/DDBJ databases">
        <title>Whole genome sequence of fish pathogenic bacteria, Photobacterium damselae subsp. piscicida, strain 91-197, isolated from hybrid striped bass (Morone sp.) in USA.</title>
        <authorList>
            <person name="Teru Y."/>
            <person name="Hikima J."/>
            <person name="Kono T."/>
            <person name="Sakai M."/>
            <person name="Takano T."/>
            <person name="Hawke J.P."/>
            <person name="Takeyama H."/>
            <person name="Aoki T."/>
        </authorList>
    </citation>
    <scope>NUCLEOTIDE SEQUENCE [LARGE SCALE GENOMIC DNA]</scope>
    <source>
        <strain evidence="5">91-197</strain>
    </source>
</reference>
<evidence type="ECO:0000259" key="2">
    <source>
        <dbReference type="Pfam" id="PF04536"/>
    </source>
</evidence>
<dbReference type="AlphaFoldDB" id="A0A1Q9GZH6"/>
<feature type="transmembrane region" description="Helical" evidence="1">
    <location>
        <begin position="38"/>
        <end position="58"/>
    </location>
</feature>
<name>A0A1Q9GZH6_PHODP</name>
<reference evidence="4 6" key="3">
    <citation type="submission" date="2020-09" db="EMBL/GenBank/DDBJ databases">
        <title>Complete, closed and curated genome sequences of Photobacterium damselae subsp. piscicida isolates from Australia indicate localised evolution and additional plasmid-borne pathogenicity mechanisms.</title>
        <authorList>
            <person name="Baseggio L."/>
            <person name="Silayeva O."/>
            <person name="Buller N."/>
            <person name="Landos M."/>
            <person name="Engelstaedter J."/>
            <person name="Barnes A.C."/>
        </authorList>
    </citation>
    <scope>NUCLEOTIDE SEQUENCE [LARGE SCALE GENOMIC DNA]</scope>
    <source>
        <strain evidence="4 6">AS-16-0540-1</strain>
    </source>
</reference>
<keyword evidence="1" id="KW-1133">Transmembrane helix</keyword>
<dbReference type="EMBL" id="CP061855">
    <property type="protein sequence ID" value="QOD58087.1"/>
    <property type="molecule type" value="Genomic_DNA"/>
</dbReference>
<reference evidence="3" key="1">
    <citation type="journal article" date="2017" name="Genome Announc.">
        <title>Whole-Genome Sequence of Photobacterium damselae subsp. piscicida Strain 91-197, Isolated from Hybrid Striped Bass (Morone sp.) in the United States.</title>
        <authorList>
            <person name="Teru Y."/>
            <person name="Hikima J."/>
            <person name="Kono T."/>
            <person name="Sakai M."/>
            <person name="Takano T."/>
            <person name="Hawke J.P."/>
            <person name="Takeyama H."/>
            <person name="Aoki T."/>
        </authorList>
    </citation>
    <scope>NUCLEOTIDE SEQUENCE</scope>
    <source>
        <strain evidence="3">91-197</strain>
    </source>
</reference>
<dbReference type="Proteomes" id="UP000218676">
    <property type="component" value="Chromosome 2"/>
</dbReference>
<dbReference type="Proteomes" id="UP000516656">
    <property type="component" value="Chromosome 2"/>
</dbReference>
<keyword evidence="1" id="KW-0472">Membrane</keyword>
<protein>
    <submittedName>
        <fullName evidence="4">TPM domain-containing protein</fullName>
    </submittedName>
</protein>
<organism evidence="3 5">
    <name type="scientific">Photobacterium damsela subsp. piscicida</name>
    <name type="common">Pasteurella piscicida</name>
    <dbReference type="NCBI Taxonomy" id="38294"/>
    <lineage>
        <taxon>Bacteria</taxon>
        <taxon>Pseudomonadati</taxon>
        <taxon>Pseudomonadota</taxon>
        <taxon>Gammaproteobacteria</taxon>
        <taxon>Vibrionales</taxon>
        <taxon>Vibrionaceae</taxon>
        <taxon>Photobacterium</taxon>
    </lineage>
</organism>
<evidence type="ECO:0000313" key="5">
    <source>
        <dbReference type="Proteomes" id="UP000218676"/>
    </source>
</evidence>
<evidence type="ECO:0000256" key="1">
    <source>
        <dbReference type="SAM" id="Phobius"/>
    </source>
</evidence>
<dbReference type="RefSeq" id="WP_044178197.1">
    <property type="nucleotide sequence ID" value="NZ_AP018046.1"/>
</dbReference>
<dbReference type="EMBL" id="AP018046">
    <property type="protein sequence ID" value="BAX55717.1"/>
    <property type="molecule type" value="Genomic_DNA"/>
</dbReference>
<keyword evidence="1" id="KW-0812">Transmembrane</keyword>